<proteinExistence type="predicted"/>
<reference evidence="1" key="2">
    <citation type="journal article" date="2015" name="Data Brief">
        <title>Shoot transcriptome of the giant reed, Arundo donax.</title>
        <authorList>
            <person name="Barrero R.A."/>
            <person name="Guerrero F.D."/>
            <person name="Moolhuijzen P."/>
            <person name="Goolsby J.A."/>
            <person name="Tidwell J."/>
            <person name="Bellgard S.E."/>
            <person name="Bellgard M.I."/>
        </authorList>
    </citation>
    <scope>NUCLEOTIDE SEQUENCE</scope>
    <source>
        <tissue evidence="1">Shoot tissue taken approximately 20 cm above the soil surface</tissue>
    </source>
</reference>
<sequence>MNSSQALGLLRREVTTGLYSSGPRPYCDRMSAISAASTSGTVSISSCSRCSSRL</sequence>
<dbReference type="EMBL" id="GBRH01250488">
    <property type="protein sequence ID" value="JAD47407.1"/>
    <property type="molecule type" value="Transcribed_RNA"/>
</dbReference>
<evidence type="ECO:0000313" key="1">
    <source>
        <dbReference type="EMBL" id="JAD47407.1"/>
    </source>
</evidence>
<name>A0A0A9AJY1_ARUDO</name>
<protein>
    <submittedName>
        <fullName evidence="1">Uncharacterized protein</fullName>
    </submittedName>
</protein>
<accession>A0A0A9AJY1</accession>
<organism evidence="1">
    <name type="scientific">Arundo donax</name>
    <name type="common">Giant reed</name>
    <name type="synonym">Donax arundinaceus</name>
    <dbReference type="NCBI Taxonomy" id="35708"/>
    <lineage>
        <taxon>Eukaryota</taxon>
        <taxon>Viridiplantae</taxon>
        <taxon>Streptophyta</taxon>
        <taxon>Embryophyta</taxon>
        <taxon>Tracheophyta</taxon>
        <taxon>Spermatophyta</taxon>
        <taxon>Magnoliopsida</taxon>
        <taxon>Liliopsida</taxon>
        <taxon>Poales</taxon>
        <taxon>Poaceae</taxon>
        <taxon>PACMAD clade</taxon>
        <taxon>Arundinoideae</taxon>
        <taxon>Arundineae</taxon>
        <taxon>Arundo</taxon>
    </lineage>
</organism>
<reference evidence="1" key="1">
    <citation type="submission" date="2014-09" db="EMBL/GenBank/DDBJ databases">
        <authorList>
            <person name="Magalhaes I.L.F."/>
            <person name="Oliveira U."/>
            <person name="Santos F.R."/>
            <person name="Vidigal T.H.D.A."/>
            <person name="Brescovit A.D."/>
            <person name="Santos A.J."/>
        </authorList>
    </citation>
    <scope>NUCLEOTIDE SEQUENCE</scope>
    <source>
        <tissue evidence="1">Shoot tissue taken approximately 20 cm above the soil surface</tissue>
    </source>
</reference>
<dbReference type="AlphaFoldDB" id="A0A0A9AJY1"/>